<gene>
    <name evidence="1" type="ORF">LCGC14_2348640</name>
</gene>
<protein>
    <submittedName>
        <fullName evidence="1">Uncharacterized protein</fullName>
    </submittedName>
</protein>
<accession>A0A0F9CX98</accession>
<reference evidence="1" key="1">
    <citation type="journal article" date="2015" name="Nature">
        <title>Complex archaea that bridge the gap between prokaryotes and eukaryotes.</title>
        <authorList>
            <person name="Spang A."/>
            <person name="Saw J.H."/>
            <person name="Jorgensen S.L."/>
            <person name="Zaremba-Niedzwiedzka K."/>
            <person name="Martijn J."/>
            <person name="Lind A.E."/>
            <person name="van Eijk R."/>
            <person name="Schleper C."/>
            <person name="Guy L."/>
            <person name="Ettema T.J."/>
        </authorList>
    </citation>
    <scope>NUCLEOTIDE SEQUENCE</scope>
</reference>
<comment type="caution">
    <text evidence="1">The sequence shown here is derived from an EMBL/GenBank/DDBJ whole genome shotgun (WGS) entry which is preliminary data.</text>
</comment>
<proteinExistence type="predicted"/>
<organism evidence="1">
    <name type="scientific">marine sediment metagenome</name>
    <dbReference type="NCBI Taxonomy" id="412755"/>
    <lineage>
        <taxon>unclassified sequences</taxon>
        <taxon>metagenomes</taxon>
        <taxon>ecological metagenomes</taxon>
    </lineage>
</organism>
<dbReference type="EMBL" id="LAZR01034146">
    <property type="protein sequence ID" value="KKL46131.1"/>
    <property type="molecule type" value="Genomic_DNA"/>
</dbReference>
<evidence type="ECO:0000313" key="1">
    <source>
        <dbReference type="EMBL" id="KKL46131.1"/>
    </source>
</evidence>
<sequence>MKKLILTSLFLLFTSSVFGAGGDIDQAEVIPDVAKWKLDTVTFLVFTKTCKVVYRKVDSNNVSVGKTRQILFQDIVDNPETPQDETNTEFTDLVQAINAGSNIKQTITNAVKIKLGIP</sequence>
<dbReference type="AlphaFoldDB" id="A0A0F9CX98"/>
<name>A0A0F9CX98_9ZZZZ</name>